<evidence type="ECO:0000313" key="2">
    <source>
        <dbReference type="EMBL" id="MCA9308467.1"/>
    </source>
</evidence>
<comment type="caution">
    <text evidence="2">The sequence shown here is derived from an EMBL/GenBank/DDBJ whole genome shotgun (WGS) entry which is preliminary data.</text>
</comment>
<feature type="transmembrane region" description="Helical" evidence="1">
    <location>
        <begin position="55"/>
        <end position="73"/>
    </location>
</feature>
<sequence>YNNVIPFVAYGIMLLFASILSLFYIEPKLDTEKFSLSGYKRQITEGVKEAFKSRYTTYLSLYYIAVGGIAWASTVYFNDYMLIELGFADSTRGVITAALRLINALVVAKVLTNTKLFNSTRTILFFPIIMLFAYLPALTLQGYWGLPFVQAAMIATTARWGILSPLTNAMFSSKYRATAISLLSLLIGFVFIGLTAISGLVITLYGIRVMYMTLGIVSAITIVPLAIKLINIQK</sequence>
<feature type="transmembrane region" description="Helical" evidence="1">
    <location>
        <begin position="6"/>
        <end position="25"/>
    </location>
</feature>
<dbReference type="Gene3D" id="1.20.1250.20">
    <property type="entry name" value="MFS general substrate transporter like domains"/>
    <property type="match status" value="1"/>
</dbReference>
<organism evidence="2 3">
    <name type="scientific">candidate division WWE3 bacterium</name>
    <dbReference type="NCBI Taxonomy" id="2053526"/>
    <lineage>
        <taxon>Bacteria</taxon>
        <taxon>Katanobacteria</taxon>
    </lineage>
</organism>
<reference evidence="2" key="1">
    <citation type="submission" date="2020-04" db="EMBL/GenBank/DDBJ databases">
        <authorList>
            <person name="Zhang T."/>
        </authorList>
    </citation>
    <scope>NUCLEOTIDE SEQUENCE</scope>
    <source>
        <strain evidence="2">HKST-UBA79</strain>
    </source>
</reference>
<dbReference type="AlphaFoldDB" id="A0A955EBX3"/>
<feature type="transmembrane region" description="Helical" evidence="1">
    <location>
        <begin position="123"/>
        <end position="144"/>
    </location>
</feature>
<dbReference type="InterPro" id="IPR036259">
    <property type="entry name" value="MFS_trans_sf"/>
</dbReference>
<proteinExistence type="predicted"/>
<gene>
    <name evidence="2" type="ORF">KC980_03065</name>
</gene>
<reference evidence="2" key="2">
    <citation type="journal article" date="2021" name="Microbiome">
        <title>Successional dynamics and alternative stable states in a saline activated sludge microbial community over 9 years.</title>
        <authorList>
            <person name="Wang Y."/>
            <person name="Ye J."/>
            <person name="Ju F."/>
            <person name="Liu L."/>
            <person name="Boyd J.A."/>
            <person name="Deng Y."/>
            <person name="Parks D.H."/>
            <person name="Jiang X."/>
            <person name="Yin X."/>
            <person name="Woodcroft B.J."/>
            <person name="Tyson G.W."/>
            <person name="Hugenholtz P."/>
            <person name="Polz M.F."/>
            <person name="Zhang T."/>
        </authorList>
    </citation>
    <scope>NUCLEOTIDE SEQUENCE</scope>
    <source>
        <strain evidence="2">HKST-UBA79</strain>
    </source>
</reference>
<feature type="transmembrane region" description="Helical" evidence="1">
    <location>
        <begin position="211"/>
        <end position="230"/>
    </location>
</feature>
<dbReference type="Proteomes" id="UP000740557">
    <property type="component" value="Unassembled WGS sequence"/>
</dbReference>
<protein>
    <recommendedName>
        <fullName evidence="4">MFS transporter</fullName>
    </recommendedName>
</protein>
<keyword evidence="1" id="KW-0812">Transmembrane</keyword>
<feature type="non-terminal residue" evidence="2">
    <location>
        <position position="1"/>
    </location>
</feature>
<feature type="transmembrane region" description="Helical" evidence="1">
    <location>
        <begin position="150"/>
        <end position="171"/>
    </location>
</feature>
<evidence type="ECO:0008006" key="4">
    <source>
        <dbReference type="Google" id="ProtNLM"/>
    </source>
</evidence>
<accession>A0A955EBX3</accession>
<name>A0A955EBX3_UNCKA</name>
<keyword evidence="1" id="KW-0472">Membrane</keyword>
<dbReference type="SUPFAM" id="SSF103473">
    <property type="entry name" value="MFS general substrate transporter"/>
    <property type="match status" value="1"/>
</dbReference>
<feature type="transmembrane region" description="Helical" evidence="1">
    <location>
        <begin position="183"/>
        <end position="205"/>
    </location>
</feature>
<keyword evidence="1" id="KW-1133">Transmembrane helix</keyword>
<evidence type="ECO:0000313" key="3">
    <source>
        <dbReference type="Proteomes" id="UP000740557"/>
    </source>
</evidence>
<feature type="transmembrane region" description="Helical" evidence="1">
    <location>
        <begin position="93"/>
        <end position="111"/>
    </location>
</feature>
<dbReference type="EMBL" id="JAGQNX010000092">
    <property type="protein sequence ID" value="MCA9308467.1"/>
    <property type="molecule type" value="Genomic_DNA"/>
</dbReference>
<evidence type="ECO:0000256" key="1">
    <source>
        <dbReference type="SAM" id="Phobius"/>
    </source>
</evidence>